<reference evidence="17" key="1">
    <citation type="submission" date="2018-04" db="EMBL/GenBank/DDBJ databases">
        <authorList>
            <person name="Liu S."/>
            <person name="Wang Z."/>
            <person name="Li J."/>
        </authorList>
    </citation>
    <scope>NUCLEOTIDE SEQUENCE [LARGE SCALE GENOMIC DNA]</scope>
    <source>
        <strain evidence="17">2189</strain>
    </source>
</reference>
<dbReference type="GO" id="GO:0044038">
    <property type="term" value="P:cell wall macromolecule biosynthetic process"/>
    <property type="evidence" value="ECO:0007669"/>
    <property type="project" value="InterPro"/>
</dbReference>
<evidence type="ECO:0000256" key="5">
    <source>
        <dbReference type="ARBA" id="ARBA00020482"/>
    </source>
</evidence>
<keyword evidence="10 13" id="KW-0472">Membrane</keyword>
<evidence type="ECO:0000256" key="4">
    <source>
        <dbReference type="ARBA" id="ARBA00012037"/>
    </source>
</evidence>
<dbReference type="Proteomes" id="UP000244989">
    <property type="component" value="Unassembled WGS sequence"/>
</dbReference>
<evidence type="ECO:0000256" key="13">
    <source>
        <dbReference type="SAM" id="Phobius"/>
    </source>
</evidence>
<dbReference type="EMBL" id="QEEZ01000015">
    <property type="protein sequence ID" value="PWC01266.1"/>
    <property type="molecule type" value="Genomic_DNA"/>
</dbReference>
<comment type="similarity">
    <text evidence="3">Belongs to the glycosyltransferase 85 family.</text>
</comment>
<dbReference type="UniPathway" id="UPA00963"/>
<feature type="transmembrane region" description="Helical" evidence="13">
    <location>
        <begin position="158"/>
        <end position="176"/>
    </location>
</feature>
<evidence type="ECO:0000256" key="3">
    <source>
        <dbReference type="ARBA" id="ARBA00009655"/>
    </source>
</evidence>
<dbReference type="GO" id="GO:0005886">
    <property type="term" value="C:plasma membrane"/>
    <property type="evidence" value="ECO:0007669"/>
    <property type="project" value="UniProtKB-SubCell"/>
</dbReference>
<dbReference type="InterPro" id="IPR020959">
    <property type="entry name" value="ArabinofuranosylTrfase_AftA_C"/>
</dbReference>
<evidence type="ECO:0000256" key="1">
    <source>
        <dbReference type="ARBA" id="ARBA00004651"/>
    </source>
</evidence>
<dbReference type="InterPro" id="IPR020963">
    <property type="entry name" value="ArabinofuranosylTrfase_AftA_N"/>
</dbReference>
<name>A0A2U1T5H7_9CORY</name>
<feature type="transmembrane region" description="Helical" evidence="13">
    <location>
        <begin position="450"/>
        <end position="468"/>
    </location>
</feature>
<gene>
    <name evidence="16" type="ORF">DF222_08200</name>
</gene>
<dbReference type="KEGG" id="cyz:C3B44_00540"/>
<evidence type="ECO:0000256" key="6">
    <source>
        <dbReference type="ARBA" id="ARBA00022475"/>
    </source>
</evidence>
<feature type="transmembrane region" description="Helical" evidence="13">
    <location>
        <begin position="26"/>
        <end position="47"/>
    </location>
</feature>
<comment type="pathway">
    <text evidence="2">Cell wall biogenesis; cell wall polysaccharide biosynthesis.</text>
</comment>
<comment type="subcellular location">
    <subcellularLocation>
        <location evidence="1">Cell membrane</location>
        <topology evidence="1">Multi-pass membrane protein</topology>
    </subcellularLocation>
</comment>
<comment type="caution">
    <text evidence="16">The sequence shown here is derived from an EMBL/GenBank/DDBJ whole genome shotgun (WGS) entry which is preliminary data.</text>
</comment>
<evidence type="ECO:0000313" key="16">
    <source>
        <dbReference type="EMBL" id="PWC01266.1"/>
    </source>
</evidence>
<organism evidence="16 17">
    <name type="scientific">Corynebacterium yudongzhengii</name>
    <dbReference type="NCBI Taxonomy" id="2080740"/>
    <lineage>
        <taxon>Bacteria</taxon>
        <taxon>Bacillati</taxon>
        <taxon>Actinomycetota</taxon>
        <taxon>Actinomycetes</taxon>
        <taxon>Mycobacteriales</taxon>
        <taxon>Corynebacteriaceae</taxon>
        <taxon>Corynebacterium</taxon>
    </lineage>
</organism>
<proteinExistence type="inferred from homology"/>
<keyword evidence="8 13" id="KW-0812">Transmembrane</keyword>
<feature type="transmembrane region" description="Helical" evidence="13">
    <location>
        <begin position="183"/>
        <end position="202"/>
    </location>
</feature>
<comment type="catalytic activity">
    <reaction evidence="12">
        <text>Adds an alpha-D-arabinofuranosyl group from trans,octacis-decaprenylphospho-beta-D-arabinofuranose at the 5-O-position of the eighth, tenth and twelfth galactofuranose unit of the galactofuranan chain of [beta-D-galactofuranosyl-(1-&gt;5)-beta-D-galactofuranosyl-(1-&gt;6)]14-beta-D-galactofuranosyl-(1-&gt;5)-beta-D-galactofuranosyl-(1-&gt;4)-alpha-L-rhamnopyranosyl-(1-&gt;3)-N-acetyl-alpha-D-glucosaminyl-diphospho-trans,octacis-decaprenol.</text>
        <dbReference type="EC" id="2.4.2.46"/>
    </reaction>
</comment>
<feature type="transmembrane region" description="Helical" evidence="13">
    <location>
        <begin position="59"/>
        <end position="84"/>
    </location>
</feature>
<evidence type="ECO:0000256" key="11">
    <source>
        <dbReference type="ARBA" id="ARBA00033184"/>
    </source>
</evidence>
<evidence type="ECO:0000256" key="2">
    <source>
        <dbReference type="ARBA" id="ARBA00004776"/>
    </source>
</evidence>
<accession>A0A2U1T5H7</accession>
<feature type="domain" description="Arabinofuranosyltransferase AftA N-terminal" evidence="15">
    <location>
        <begin position="30"/>
        <end position="460"/>
    </location>
</feature>
<dbReference type="OrthoDB" id="4775300at2"/>
<evidence type="ECO:0000256" key="7">
    <source>
        <dbReference type="ARBA" id="ARBA00022679"/>
    </source>
</evidence>
<feature type="transmembrane region" description="Helical" evidence="13">
    <location>
        <begin position="208"/>
        <end position="228"/>
    </location>
</feature>
<feature type="transmembrane region" description="Helical" evidence="13">
    <location>
        <begin position="271"/>
        <end position="292"/>
    </location>
</feature>
<feature type="transmembrane region" description="Helical" evidence="13">
    <location>
        <begin position="383"/>
        <end position="406"/>
    </location>
</feature>
<feature type="transmembrane region" description="Helical" evidence="13">
    <location>
        <begin position="352"/>
        <end position="371"/>
    </location>
</feature>
<keyword evidence="6" id="KW-1003">Cell membrane</keyword>
<dbReference type="AlphaFoldDB" id="A0A2U1T5H7"/>
<dbReference type="Pfam" id="PF12249">
    <property type="entry name" value="AftA_C"/>
    <property type="match status" value="1"/>
</dbReference>
<evidence type="ECO:0000259" key="14">
    <source>
        <dbReference type="Pfam" id="PF12249"/>
    </source>
</evidence>
<feature type="transmembrane region" description="Helical" evidence="13">
    <location>
        <begin position="96"/>
        <end position="116"/>
    </location>
</feature>
<protein>
    <recommendedName>
        <fullName evidence="5">Galactan 5-O-arabinofuranosyltransferase</fullName>
        <ecNumber evidence="4">2.4.2.46</ecNumber>
    </recommendedName>
    <alternativeName>
        <fullName evidence="11">Arabinofuranosyltransferase AftA</fullName>
    </alternativeName>
</protein>
<dbReference type="GO" id="GO:0016757">
    <property type="term" value="F:glycosyltransferase activity"/>
    <property type="evidence" value="ECO:0007669"/>
    <property type="project" value="InterPro"/>
</dbReference>
<evidence type="ECO:0000313" key="17">
    <source>
        <dbReference type="Proteomes" id="UP000244989"/>
    </source>
</evidence>
<dbReference type="Pfam" id="PF12250">
    <property type="entry name" value="AftA_N"/>
    <property type="match status" value="1"/>
</dbReference>
<dbReference type="RefSeq" id="WP_108430647.1">
    <property type="nucleotide sequence ID" value="NZ_CP026947.1"/>
</dbReference>
<feature type="transmembrane region" description="Helical" evidence="13">
    <location>
        <begin position="304"/>
        <end position="324"/>
    </location>
</feature>
<sequence>MSTAVWNVDGRARTGGRDTLSRAHTLWATLAAGVFAAIFSLAAWLVLERTSLPAFNTSMVTRALATAGTLMVLVAVGVLAVWWLRDTSPRPRWRRILTYLVFYIAPAALVVTTIAIPLSSTRLYLDGIQVDQAFRTQFLTRMETTMANQDMNYLDMPTYYPIGWFWLGGRLANVLGIPGWEVYQPWAIVSLAIAASILVPLWQRVTSSLPVAAGIALVTTAITLVLSAEEPYAGIIAMGVPLVFVILHTALGGSWFATAAVMLFFGVSASFYTLFTGVVALAVVVFAVVFAATHRRWWVPFTRMLVIGFGSIAIAALAWGPYFYRLLTGDEQPESTANHYLPAEGTQVPVPFLAPSVIGLLCLIGLFYLVLRFRDRAVRMLTIATVVFYAWALASMVATLAGSTLLGFRIEILIVLMMATAGVLALAEIGRVGPARLYPESTHPHVARRITTIGMIVLLGGGLFYAQAIPARNESAIDNAYSDTDGYGERADQYVADVGSAYVDIRDTITGYGHEPTETVVLTDETPFLSYYPFHGFNAFTSHYANPLGEFSQRNEEIARWAEQSWSSASDPEAMHELITSSRWEAPDVFLFRGSDAENLDDGWKLHLAEDIYPNQPNVRYEATFFNPAAFDDPDLWHIDQVGAFVVVTATH</sequence>
<keyword evidence="17" id="KW-1185">Reference proteome</keyword>
<evidence type="ECO:0000256" key="12">
    <source>
        <dbReference type="ARBA" id="ARBA00034030"/>
    </source>
</evidence>
<keyword evidence="7" id="KW-0808">Transferase</keyword>
<feature type="transmembrane region" description="Helical" evidence="13">
    <location>
        <begin position="240"/>
        <end position="265"/>
    </location>
</feature>
<keyword evidence="9 13" id="KW-1133">Transmembrane helix</keyword>
<evidence type="ECO:0000256" key="8">
    <source>
        <dbReference type="ARBA" id="ARBA00022692"/>
    </source>
</evidence>
<evidence type="ECO:0000259" key="15">
    <source>
        <dbReference type="Pfam" id="PF12250"/>
    </source>
</evidence>
<feature type="transmembrane region" description="Helical" evidence="13">
    <location>
        <begin position="412"/>
        <end position="429"/>
    </location>
</feature>
<evidence type="ECO:0000256" key="9">
    <source>
        <dbReference type="ARBA" id="ARBA00022989"/>
    </source>
</evidence>
<feature type="domain" description="Arabinofuranosyltransferase AftA C-terminal" evidence="14">
    <location>
        <begin position="469"/>
        <end position="649"/>
    </location>
</feature>
<dbReference type="EC" id="2.4.2.46" evidence="4"/>
<evidence type="ECO:0000256" key="10">
    <source>
        <dbReference type="ARBA" id="ARBA00023136"/>
    </source>
</evidence>
<dbReference type="GO" id="GO:0045227">
    <property type="term" value="P:capsule polysaccharide biosynthetic process"/>
    <property type="evidence" value="ECO:0007669"/>
    <property type="project" value="UniProtKB-UniPathway"/>
</dbReference>